<dbReference type="OrthoDB" id="167398at2759"/>
<dbReference type="InterPro" id="IPR017927">
    <property type="entry name" value="FAD-bd_FR_type"/>
</dbReference>
<organism evidence="12 13">
    <name type="scientific">Aspergillus tamarii</name>
    <dbReference type="NCBI Taxonomy" id="41984"/>
    <lineage>
        <taxon>Eukaryota</taxon>
        <taxon>Fungi</taxon>
        <taxon>Dikarya</taxon>
        <taxon>Ascomycota</taxon>
        <taxon>Pezizomycotina</taxon>
        <taxon>Eurotiomycetes</taxon>
        <taxon>Eurotiomycetidae</taxon>
        <taxon>Eurotiales</taxon>
        <taxon>Aspergillaceae</taxon>
        <taxon>Aspergillus</taxon>
        <taxon>Aspergillus subgen. Circumdati</taxon>
    </lineage>
</organism>
<dbReference type="GO" id="GO:0000293">
    <property type="term" value="F:ferric-chelate reductase activity"/>
    <property type="evidence" value="ECO:0007669"/>
    <property type="project" value="UniProtKB-ARBA"/>
</dbReference>
<evidence type="ECO:0000256" key="10">
    <source>
        <dbReference type="SAM" id="Phobius"/>
    </source>
</evidence>
<dbReference type="InterPro" id="IPR013112">
    <property type="entry name" value="FAD-bd_8"/>
</dbReference>
<keyword evidence="8" id="KW-0406">Ion transport</keyword>
<keyword evidence="5" id="KW-0249">Electron transport</keyword>
<accession>A0A5N6V9I7</accession>
<evidence type="ECO:0000256" key="5">
    <source>
        <dbReference type="ARBA" id="ARBA00022982"/>
    </source>
</evidence>
<feature type="transmembrane region" description="Helical" evidence="10">
    <location>
        <begin position="290"/>
        <end position="321"/>
    </location>
</feature>
<evidence type="ECO:0000259" key="11">
    <source>
        <dbReference type="PROSITE" id="PS51384"/>
    </source>
</evidence>
<dbReference type="PANTHER" id="PTHR32361">
    <property type="entry name" value="FERRIC/CUPRIC REDUCTASE TRANSMEMBRANE COMPONENT"/>
    <property type="match status" value="1"/>
</dbReference>
<feature type="transmembrane region" description="Helical" evidence="10">
    <location>
        <begin position="174"/>
        <end position="195"/>
    </location>
</feature>
<feature type="transmembrane region" description="Helical" evidence="10">
    <location>
        <begin position="49"/>
        <end position="69"/>
    </location>
</feature>
<comment type="similarity">
    <text evidence="2">Belongs to the ferric reductase (FRE) family.</text>
</comment>
<dbReference type="Pfam" id="PF08022">
    <property type="entry name" value="FAD_binding_8"/>
    <property type="match status" value="1"/>
</dbReference>
<dbReference type="PANTHER" id="PTHR32361:SF3">
    <property type="entry name" value="REDUCTASE, PUTATIVE (AFU_ORTHOLOGUE AFUA_6G13750)-RELATED"/>
    <property type="match status" value="1"/>
</dbReference>
<dbReference type="SFLD" id="SFLDS00052">
    <property type="entry name" value="Ferric_Reductase_Domain"/>
    <property type="match status" value="1"/>
</dbReference>
<feature type="domain" description="FAD-binding FR-type" evidence="11">
    <location>
        <begin position="320"/>
        <end position="458"/>
    </location>
</feature>
<evidence type="ECO:0000256" key="6">
    <source>
        <dbReference type="ARBA" id="ARBA00022989"/>
    </source>
</evidence>
<dbReference type="InterPro" id="IPR051410">
    <property type="entry name" value="Ferric/Cupric_Reductase"/>
</dbReference>
<sequence length="668" mass="75477">MLSPRHIQDFSQDSELEYHWGYASRQVPCLNDAGSCAYLDAVYSEHDLGMTYTFILWAVIGGILLLWLLGRKLFPLSRVTTPSKQQLLEESRPRQTTFYRLGTSIRALSRRHLLRETVGASIFGHTTRLQVLILAILIAYLTIFTFVGITYKTWVTPVKGSPGVYNTRTGLGPWSDRIGVLAFALTPLSVLLACRESLLSLITGVPYHHFMFLHRWLGYIIFIQSALHTLGWTIIEARLYQPQPDTWNSWIAQLYIIWGIVAMILLSIMVTFSTQWGIRLTGYEFFRKSHYVLAMVYIGACWGHWAQLYCWMIASLLVWVFDRGVRLVRTFCLHHLNLPHSSSSFGIHVPQARMTLFPHSHDGDVVRLDFEHNHDEWNIGQHFFLTFPALTIWQSHPMTPCSLPGQNPRGQSHTYLIRARKGMTKSLAQLAHATKPTDHGLPTTSVVLSGPYGQDIIGDDFYHDDEVNLFFVAGGTGVTFILPPLLALESTSLVSRRGLTELVWVIRRREDLKWIEPELHQLRQAAAACSNFRIRVFVTRGAEENPCDEQLPTTTAVQDSKEVVAVESLRGPSSLSSSPSSPTTEMKDETFAVVDLSSRPSHHPDLAAQVREFVDRSVAGPTRVIASGPLTMVSDLRTAVAELNSPQAVWRGEERYNVELVHDDRLGY</sequence>
<dbReference type="GO" id="GO:0005886">
    <property type="term" value="C:plasma membrane"/>
    <property type="evidence" value="ECO:0007669"/>
    <property type="project" value="TreeGrafter"/>
</dbReference>
<evidence type="ECO:0000256" key="2">
    <source>
        <dbReference type="ARBA" id="ARBA00006278"/>
    </source>
</evidence>
<name>A0A5N6V9I7_ASPTM</name>
<keyword evidence="13" id="KW-1185">Reference proteome</keyword>
<reference evidence="12 13" key="1">
    <citation type="submission" date="2019-04" db="EMBL/GenBank/DDBJ databases">
        <title>Friends and foes A comparative genomics study of 23 Aspergillus species from section Flavi.</title>
        <authorList>
            <consortium name="DOE Joint Genome Institute"/>
            <person name="Kjaerbolling I."/>
            <person name="Vesth T."/>
            <person name="Frisvad J.C."/>
            <person name="Nybo J.L."/>
            <person name="Theobald S."/>
            <person name="Kildgaard S."/>
            <person name="Isbrandt T."/>
            <person name="Kuo A."/>
            <person name="Sato A."/>
            <person name="Lyhne E.K."/>
            <person name="Kogle M.E."/>
            <person name="Wiebenga A."/>
            <person name="Kun R.S."/>
            <person name="Lubbers R.J."/>
            <person name="Makela M.R."/>
            <person name="Barry K."/>
            <person name="Chovatia M."/>
            <person name="Clum A."/>
            <person name="Daum C."/>
            <person name="Haridas S."/>
            <person name="He G."/>
            <person name="LaButti K."/>
            <person name="Lipzen A."/>
            <person name="Mondo S."/>
            <person name="Riley R."/>
            <person name="Salamov A."/>
            <person name="Simmons B.A."/>
            <person name="Magnuson J.K."/>
            <person name="Henrissat B."/>
            <person name="Mortensen U.H."/>
            <person name="Larsen T.O."/>
            <person name="Devries R.P."/>
            <person name="Grigoriev I.V."/>
            <person name="Machida M."/>
            <person name="Baker S.E."/>
            <person name="Andersen M.R."/>
        </authorList>
    </citation>
    <scope>NUCLEOTIDE SEQUENCE [LARGE SCALE GENOMIC DNA]</scope>
    <source>
        <strain evidence="12 13">CBS 117626</strain>
    </source>
</reference>
<feature type="transmembrane region" description="Helical" evidence="10">
    <location>
        <begin position="216"/>
        <end position="235"/>
    </location>
</feature>
<keyword evidence="3" id="KW-0813">Transport</keyword>
<evidence type="ECO:0000256" key="9">
    <source>
        <dbReference type="ARBA" id="ARBA00023136"/>
    </source>
</evidence>
<dbReference type="AlphaFoldDB" id="A0A5N6V9I7"/>
<dbReference type="CDD" id="cd06186">
    <property type="entry name" value="NOX_Duox_like_FAD_NADP"/>
    <property type="match status" value="1"/>
</dbReference>
<keyword evidence="4 10" id="KW-0812">Transmembrane</keyword>
<comment type="subcellular location">
    <subcellularLocation>
        <location evidence="1">Membrane</location>
        <topology evidence="1">Multi-pass membrane protein</topology>
    </subcellularLocation>
</comment>
<dbReference type="Pfam" id="PF01794">
    <property type="entry name" value="Ferric_reduct"/>
    <property type="match status" value="1"/>
</dbReference>
<keyword evidence="9 10" id="KW-0472">Membrane</keyword>
<evidence type="ECO:0000256" key="8">
    <source>
        <dbReference type="ARBA" id="ARBA00023065"/>
    </source>
</evidence>
<gene>
    <name evidence="12" type="ORF">BDV40DRAFT_312686</name>
</gene>
<dbReference type="SFLD" id="SFLDG01168">
    <property type="entry name" value="Ferric_reductase_subgroup_(FRE"/>
    <property type="match status" value="1"/>
</dbReference>
<evidence type="ECO:0000313" key="12">
    <source>
        <dbReference type="EMBL" id="KAE8167397.1"/>
    </source>
</evidence>
<dbReference type="GO" id="GO:0006826">
    <property type="term" value="P:iron ion transport"/>
    <property type="evidence" value="ECO:0007669"/>
    <property type="project" value="TreeGrafter"/>
</dbReference>
<evidence type="ECO:0000256" key="7">
    <source>
        <dbReference type="ARBA" id="ARBA00023002"/>
    </source>
</evidence>
<dbReference type="Proteomes" id="UP000326950">
    <property type="component" value="Unassembled WGS sequence"/>
</dbReference>
<dbReference type="InterPro" id="IPR013130">
    <property type="entry name" value="Fe3_Rdtase_TM_dom"/>
</dbReference>
<evidence type="ECO:0000256" key="3">
    <source>
        <dbReference type="ARBA" id="ARBA00022448"/>
    </source>
</evidence>
<dbReference type="Pfam" id="PF08030">
    <property type="entry name" value="NAD_binding_6"/>
    <property type="match status" value="1"/>
</dbReference>
<dbReference type="Gene3D" id="3.40.50.80">
    <property type="entry name" value="Nucleotide-binding domain of ferredoxin-NADP reductase (FNR) module"/>
    <property type="match status" value="1"/>
</dbReference>
<dbReference type="InterPro" id="IPR039261">
    <property type="entry name" value="FNR_nucleotide-bd"/>
</dbReference>
<keyword evidence="6 10" id="KW-1133">Transmembrane helix</keyword>
<evidence type="ECO:0000256" key="1">
    <source>
        <dbReference type="ARBA" id="ARBA00004141"/>
    </source>
</evidence>
<dbReference type="InterPro" id="IPR013121">
    <property type="entry name" value="Fe_red_NAD-bd_6"/>
</dbReference>
<protein>
    <submittedName>
        <fullName evidence="12">Ferric reductase like transmembrane component-domain-containing protein</fullName>
    </submittedName>
</protein>
<dbReference type="GO" id="GO:0006879">
    <property type="term" value="P:intracellular iron ion homeostasis"/>
    <property type="evidence" value="ECO:0007669"/>
    <property type="project" value="TreeGrafter"/>
</dbReference>
<dbReference type="SUPFAM" id="SSF52343">
    <property type="entry name" value="Ferredoxin reductase-like, C-terminal NADP-linked domain"/>
    <property type="match status" value="1"/>
</dbReference>
<proteinExistence type="inferred from homology"/>
<feature type="transmembrane region" description="Helical" evidence="10">
    <location>
        <begin position="255"/>
        <end position="278"/>
    </location>
</feature>
<dbReference type="PROSITE" id="PS51384">
    <property type="entry name" value="FAD_FR"/>
    <property type="match status" value="1"/>
</dbReference>
<feature type="transmembrane region" description="Helical" evidence="10">
    <location>
        <begin position="131"/>
        <end position="154"/>
    </location>
</feature>
<keyword evidence="7" id="KW-0560">Oxidoreductase</keyword>
<dbReference type="EMBL" id="ML738589">
    <property type="protein sequence ID" value="KAE8167397.1"/>
    <property type="molecule type" value="Genomic_DNA"/>
</dbReference>
<evidence type="ECO:0000256" key="4">
    <source>
        <dbReference type="ARBA" id="ARBA00022692"/>
    </source>
</evidence>
<evidence type="ECO:0000313" key="13">
    <source>
        <dbReference type="Proteomes" id="UP000326950"/>
    </source>
</evidence>
<dbReference type="GO" id="GO:0015677">
    <property type="term" value="P:copper ion import"/>
    <property type="evidence" value="ECO:0007669"/>
    <property type="project" value="TreeGrafter"/>
</dbReference>